<name>A0A7K9X1X8_9GRUI</name>
<dbReference type="InterPro" id="IPR014001">
    <property type="entry name" value="Helicase_ATP-bd"/>
</dbReference>
<keyword evidence="6" id="KW-0507">mRNA processing</keyword>
<evidence type="ECO:0000256" key="12">
    <source>
        <dbReference type="ARBA" id="ARBA00023187"/>
    </source>
</evidence>
<dbReference type="EMBL" id="VWZZ01001028">
    <property type="protein sequence ID" value="NXI91008.1"/>
    <property type="molecule type" value="Genomic_DNA"/>
</dbReference>
<evidence type="ECO:0000313" key="31">
    <source>
        <dbReference type="Proteomes" id="UP000587472"/>
    </source>
</evidence>
<keyword evidence="31" id="KW-1185">Reference proteome</keyword>
<evidence type="ECO:0000256" key="18">
    <source>
        <dbReference type="ARBA" id="ARBA00060770"/>
    </source>
</evidence>
<dbReference type="EC" id="3.6.1.15" evidence="2"/>
<dbReference type="PROSITE" id="PS51192">
    <property type="entry name" value="HELICASE_ATP_BIND_1"/>
    <property type="match status" value="1"/>
</dbReference>
<feature type="region of interest" description="Disordered" evidence="26">
    <location>
        <begin position="594"/>
        <end position="615"/>
    </location>
</feature>
<dbReference type="GO" id="GO:0016604">
    <property type="term" value="C:nuclear body"/>
    <property type="evidence" value="ECO:0007669"/>
    <property type="project" value="UniProtKB-SubCell"/>
</dbReference>
<dbReference type="SMART" id="SM00490">
    <property type="entry name" value="HELICc"/>
    <property type="match status" value="1"/>
</dbReference>
<evidence type="ECO:0000256" key="3">
    <source>
        <dbReference type="ARBA" id="ARBA00012552"/>
    </source>
</evidence>
<evidence type="ECO:0000259" key="28">
    <source>
        <dbReference type="PROSITE" id="PS51194"/>
    </source>
</evidence>
<dbReference type="InterPro" id="IPR027417">
    <property type="entry name" value="P-loop_NTPase"/>
</dbReference>
<evidence type="ECO:0000256" key="21">
    <source>
        <dbReference type="ARBA" id="ARBA00076170"/>
    </source>
</evidence>
<dbReference type="GO" id="GO:0006397">
    <property type="term" value="P:mRNA processing"/>
    <property type="evidence" value="ECO:0007669"/>
    <property type="project" value="UniProtKB-KW"/>
</dbReference>
<evidence type="ECO:0000256" key="6">
    <source>
        <dbReference type="ARBA" id="ARBA00022664"/>
    </source>
</evidence>
<dbReference type="GO" id="GO:0000122">
    <property type="term" value="P:negative regulation of transcription by RNA polymerase II"/>
    <property type="evidence" value="ECO:0007669"/>
    <property type="project" value="UniProtKB-ARBA"/>
</dbReference>
<dbReference type="AlphaFoldDB" id="A0A7K9X1X8"/>
<feature type="non-terminal residue" evidence="30">
    <location>
        <position position="1"/>
    </location>
</feature>
<evidence type="ECO:0000256" key="2">
    <source>
        <dbReference type="ARBA" id="ARBA00012445"/>
    </source>
</evidence>
<protein>
    <recommendedName>
        <fullName evidence="19">Probable ATP-dependent RNA helicase DDX20</fullName>
        <ecNumber evidence="2">3.6.1.15</ecNumber>
        <ecNumber evidence="3">3.6.4.13</ecNumber>
    </recommendedName>
    <alternativeName>
        <fullName evidence="21">Component of gems 3</fullName>
    </alternativeName>
    <alternativeName>
        <fullName evidence="20">DEAD box protein 20</fullName>
    </alternativeName>
    <alternativeName>
        <fullName evidence="22">DEAD box protein DP 103</fullName>
    </alternativeName>
    <alternativeName>
        <fullName evidence="23">Gemin-3</fullName>
    </alternativeName>
</protein>
<keyword evidence="11" id="KW-0238">DNA-binding</keyword>
<feature type="domain" description="DEAD-box RNA helicase Q" evidence="29">
    <location>
        <begin position="19"/>
        <end position="47"/>
    </location>
</feature>
<dbReference type="PROSITE" id="PS51195">
    <property type="entry name" value="Q_MOTIF"/>
    <property type="match status" value="1"/>
</dbReference>
<dbReference type="InterPro" id="IPR011545">
    <property type="entry name" value="DEAD/DEAH_box_helicase_dom"/>
</dbReference>
<evidence type="ECO:0000256" key="13">
    <source>
        <dbReference type="ARBA" id="ARBA00023242"/>
    </source>
</evidence>
<feature type="non-terminal residue" evidence="30">
    <location>
        <position position="761"/>
    </location>
</feature>
<keyword evidence="13" id="KW-0539">Nucleus</keyword>
<reference evidence="30 31" key="1">
    <citation type="submission" date="2019-09" db="EMBL/GenBank/DDBJ databases">
        <title>Bird 10,000 Genomes (B10K) Project - Family phase.</title>
        <authorList>
            <person name="Zhang G."/>
        </authorList>
    </citation>
    <scope>NUCLEOTIDE SEQUENCE [LARGE SCALE GENOMIC DNA]</scope>
    <source>
        <strain evidence="30">B10K-DU-001-60</strain>
        <tissue evidence="30">Muscle</tissue>
    </source>
</reference>
<keyword evidence="10 25" id="KW-0067">ATP-binding</keyword>
<evidence type="ECO:0000259" key="27">
    <source>
        <dbReference type="PROSITE" id="PS51192"/>
    </source>
</evidence>
<dbReference type="GO" id="GO:0005737">
    <property type="term" value="C:cytoplasm"/>
    <property type="evidence" value="ECO:0007669"/>
    <property type="project" value="UniProtKB-SubCell"/>
</dbReference>
<evidence type="ECO:0000256" key="15">
    <source>
        <dbReference type="ARBA" id="ARBA00049390"/>
    </source>
</evidence>
<evidence type="ECO:0000256" key="8">
    <source>
        <dbReference type="ARBA" id="ARBA00022801"/>
    </source>
</evidence>
<gene>
    <name evidence="30" type="primary">Ddx20</name>
    <name evidence="30" type="ORF">PSOCRE_R04919</name>
</gene>
<keyword evidence="8 25" id="KW-0378">Hydrolase</keyword>
<dbReference type="PROSITE" id="PS51194">
    <property type="entry name" value="HELICASE_CTER"/>
    <property type="match status" value="1"/>
</dbReference>
<keyword evidence="5" id="KW-0597">Phosphoprotein</keyword>
<dbReference type="InterPro" id="IPR014014">
    <property type="entry name" value="RNA_helicase_DEAD_Q_motif"/>
</dbReference>
<dbReference type="InterPro" id="IPR001650">
    <property type="entry name" value="Helicase_C-like"/>
</dbReference>
<feature type="short sequence motif" description="Q motif" evidence="24">
    <location>
        <begin position="19"/>
        <end position="47"/>
    </location>
</feature>
<sequence>AAAEGRFRTRDVLVPGGPSDFGSLLLSAPVLAGLEAAGFHRPSPVQLKAIPLGRCGLDLIVQAKSGTGKTCVFSTVALDAVLLESPATQILILAPTREIAVQIHAVITTIGIKMEGLECHVFIGGTPLNQDKVRLKKCHIAVGSPGRIKQLIELDYLNTASIRLFILDEADKLLEEGSFQEQINWIYSSLPTNKQMLAVSATYPESLANALTRYMREPTFVRLNPTDPSLIGLKQYYKIVNSHPLPHKTFEEKTQHLQELFSKVPFNQALVFSNLHSRAQHLAEILTSRGFPAECISGSMNQNQRLDAMAKLKQFHCRVLISTDLTSRGIDAEKVNLVINLDVPVDWETYMHRIGRAGRFGTLGLSVTYCCRGEEENIMMKIAQKCNLQLLPLPEPIPPGMMDQFEDGEVEVKPVMCAGASVNSDTVCLRPEEPVLQPGQNSFAEAPQPLSNLPRDNSFVERPKKFLKQKQVKKCTNSANTEKGTRNSQTSSCHTEQRNPLKTVARMDGYHSARTPDEETLRKNLPRIPCLSSFKTQQNNPWSFSAFVEDYEYFLKEGLEREVEILRSYSGPGEQCELPRNGDMEWKEVGRNTEMGASSGVSGDSDGSYGSSVSSNSRENNSCFEAFSDTQEKNAVPARCRGPEGFCPTPEKPQEPSQIPKQNQVKKKALKQNAKQRKSHYREFPSPSTRKTEDDCSCSSWGDSVPYEAWRYKNYWKSYYQAWQNYYAAVSHYRKSYRQFNWMNAYHVNSVYLQELLKSGD</sequence>
<evidence type="ECO:0000256" key="4">
    <source>
        <dbReference type="ARBA" id="ARBA00022490"/>
    </source>
</evidence>
<dbReference type="GO" id="GO:0005524">
    <property type="term" value="F:ATP binding"/>
    <property type="evidence" value="ECO:0007669"/>
    <property type="project" value="UniProtKB-KW"/>
</dbReference>
<dbReference type="SMART" id="SM00487">
    <property type="entry name" value="DEXDc"/>
    <property type="match status" value="1"/>
</dbReference>
<comment type="similarity">
    <text evidence="18">Belongs to the DEAD box helicase family. DDX20 subfamily.</text>
</comment>
<evidence type="ECO:0000256" key="22">
    <source>
        <dbReference type="ARBA" id="ARBA00081078"/>
    </source>
</evidence>
<feature type="region of interest" description="Disordered" evidence="26">
    <location>
        <begin position="471"/>
        <end position="500"/>
    </location>
</feature>
<feature type="domain" description="Helicase ATP-binding" evidence="27">
    <location>
        <begin position="50"/>
        <end position="221"/>
    </location>
</feature>
<evidence type="ECO:0000256" key="11">
    <source>
        <dbReference type="ARBA" id="ARBA00023125"/>
    </source>
</evidence>
<keyword evidence="7 25" id="KW-0547">Nucleotide-binding</keyword>
<feature type="compositionally biased region" description="Polar residues" evidence="26">
    <location>
        <begin position="475"/>
        <end position="500"/>
    </location>
</feature>
<keyword evidence="9 25" id="KW-0347">Helicase</keyword>
<dbReference type="FunFam" id="3.40.50.300:FF:000992">
    <property type="entry name" value="probable ATP-dependent RNA helicase DDX20"/>
    <property type="match status" value="1"/>
</dbReference>
<comment type="subcellular location">
    <subcellularLocation>
        <location evidence="1">Cytoplasm</location>
    </subcellularLocation>
    <subcellularLocation>
        <location evidence="14">Nucleus</location>
        <location evidence="14">Nuclear body</location>
    </subcellularLocation>
</comment>
<feature type="compositionally biased region" description="Basic residues" evidence="26">
    <location>
        <begin position="664"/>
        <end position="680"/>
    </location>
</feature>
<evidence type="ECO:0000313" key="30">
    <source>
        <dbReference type="EMBL" id="NXI91008.1"/>
    </source>
</evidence>
<evidence type="ECO:0000256" key="17">
    <source>
        <dbReference type="ARBA" id="ARBA00055865"/>
    </source>
</evidence>
<dbReference type="SUPFAM" id="SSF52540">
    <property type="entry name" value="P-loop containing nucleoside triphosphate hydrolases"/>
    <property type="match status" value="1"/>
</dbReference>
<dbReference type="InterPro" id="IPR000629">
    <property type="entry name" value="RNA-helicase_DEAD-box_CS"/>
</dbReference>
<dbReference type="GO" id="GO:0043065">
    <property type="term" value="P:positive regulation of apoptotic process"/>
    <property type="evidence" value="ECO:0007669"/>
    <property type="project" value="UniProtKB-ARBA"/>
</dbReference>
<feature type="region of interest" description="Disordered" evidence="26">
    <location>
        <begin position="644"/>
        <end position="700"/>
    </location>
</feature>
<evidence type="ECO:0000256" key="20">
    <source>
        <dbReference type="ARBA" id="ARBA00075456"/>
    </source>
</evidence>
<organism evidence="30 31">
    <name type="scientific">Psophia crepitans</name>
    <name type="common">common trumpeter</name>
    <dbReference type="NCBI Taxonomy" id="54359"/>
    <lineage>
        <taxon>Eukaryota</taxon>
        <taxon>Metazoa</taxon>
        <taxon>Chordata</taxon>
        <taxon>Craniata</taxon>
        <taxon>Vertebrata</taxon>
        <taxon>Euteleostomi</taxon>
        <taxon>Archelosauria</taxon>
        <taxon>Archosauria</taxon>
        <taxon>Dinosauria</taxon>
        <taxon>Saurischia</taxon>
        <taxon>Theropoda</taxon>
        <taxon>Coelurosauria</taxon>
        <taxon>Aves</taxon>
        <taxon>Neognathae</taxon>
        <taxon>Neoaves</taxon>
        <taxon>Gruiformes</taxon>
        <taxon>Psophiidae</taxon>
        <taxon>Psophia</taxon>
    </lineage>
</organism>
<evidence type="ECO:0000256" key="9">
    <source>
        <dbReference type="ARBA" id="ARBA00022806"/>
    </source>
</evidence>
<evidence type="ECO:0000256" key="26">
    <source>
        <dbReference type="SAM" id="MobiDB-lite"/>
    </source>
</evidence>
<dbReference type="CDD" id="cd18787">
    <property type="entry name" value="SF2_C_DEAD"/>
    <property type="match status" value="1"/>
</dbReference>
<feature type="domain" description="Helicase C-terminal" evidence="28">
    <location>
        <begin position="256"/>
        <end position="405"/>
    </location>
</feature>
<evidence type="ECO:0000256" key="23">
    <source>
        <dbReference type="ARBA" id="ARBA00081349"/>
    </source>
</evidence>
<evidence type="ECO:0000256" key="19">
    <source>
        <dbReference type="ARBA" id="ARBA00072900"/>
    </source>
</evidence>
<comment type="function">
    <text evidence="17">The SMN complex catalyzes the assembly of small nuclear ribonucleoproteins (snRNPs), the building blocks of the spliceosome, and thereby plays an important role in the splicing of cellular pre-mRNAs. Most spliceosomal snRNPs contain a common set of Sm proteins SNRPB, SNRPD1, SNRPD2, SNRPD3, SNRPE, SNRPF and SNRPG that assemble in a heptameric protein ring on the Sm site of the small nuclear RNA to form the core snRNP (Sm core). In the cytosol, the Sm proteins SNRPD1, SNRPD2, SNRPE, SNRPF and SNRPG are trapped in an inactive 6S pICln-Sm complex by the chaperone CLNS1A that controls the assembly of the core snRNP. To assemble core snRNPs, the SMN complex accepts the trapped 5Sm proteins from CLNS1A forming an intermediate. Binding of snRNA inside 5Sm triggers eviction of the SMN complex, thereby allowing binding of SNRPD3 and SNRPB to complete assembly of the core snRNP. May also play a role in the metabolism of small nucleolar ribonucleoprotein (snoRNPs).</text>
</comment>
<evidence type="ECO:0000256" key="5">
    <source>
        <dbReference type="ARBA" id="ARBA00022553"/>
    </source>
</evidence>
<evidence type="ECO:0000256" key="10">
    <source>
        <dbReference type="ARBA" id="ARBA00022840"/>
    </source>
</evidence>
<dbReference type="EC" id="3.6.4.13" evidence="3"/>
<evidence type="ECO:0000256" key="16">
    <source>
        <dbReference type="ARBA" id="ARBA00051318"/>
    </source>
</evidence>
<evidence type="ECO:0000259" key="29">
    <source>
        <dbReference type="PROSITE" id="PS51195"/>
    </source>
</evidence>
<dbReference type="PROSITE" id="PS00039">
    <property type="entry name" value="DEAD_ATP_HELICASE"/>
    <property type="match status" value="1"/>
</dbReference>
<dbReference type="FunFam" id="3.40.50.300:FF:001021">
    <property type="entry name" value="Probable ATP-dependent RNA helicase DDX20"/>
    <property type="match status" value="1"/>
</dbReference>
<dbReference type="Gene3D" id="3.40.50.300">
    <property type="entry name" value="P-loop containing nucleotide triphosphate hydrolases"/>
    <property type="match status" value="2"/>
</dbReference>
<accession>A0A7K9X1X8</accession>
<dbReference type="Pfam" id="PF00271">
    <property type="entry name" value="Helicase_C"/>
    <property type="match status" value="1"/>
</dbReference>
<dbReference type="PANTHER" id="PTHR47958">
    <property type="entry name" value="ATP-DEPENDENT RNA HELICASE DBP3"/>
    <property type="match status" value="1"/>
</dbReference>
<comment type="caution">
    <text evidence="30">The sequence shown here is derived from an EMBL/GenBank/DDBJ whole genome shotgun (WGS) entry which is preliminary data.</text>
</comment>
<keyword evidence="4" id="KW-0963">Cytoplasm</keyword>
<dbReference type="GO" id="GO:0032991">
    <property type="term" value="C:protein-containing complex"/>
    <property type="evidence" value="ECO:0007669"/>
    <property type="project" value="UniProtKB-ARBA"/>
</dbReference>
<dbReference type="GO" id="GO:0008380">
    <property type="term" value="P:RNA splicing"/>
    <property type="evidence" value="ECO:0007669"/>
    <property type="project" value="UniProtKB-KW"/>
</dbReference>
<dbReference type="Proteomes" id="UP000587472">
    <property type="component" value="Unassembled WGS sequence"/>
</dbReference>
<evidence type="ECO:0000256" key="25">
    <source>
        <dbReference type="RuleBase" id="RU000492"/>
    </source>
</evidence>
<evidence type="ECO:0000256" key="1">
    <source>
        <dbReference type="ARBA" id="ARBA00004496"/>
    </source>
</evidence>
<comment type="catalytic activity">
    <reaction evidence="16">
        <text>a ribonucleoside 5'-triphosphate + H2O = a ribonucleoside 5'-diphosphate + phosphate + H(+)</text>
        <dbReference type="Rhea" id="RHEA:23680"/>
        <dbReference type="ChEBI" id="CHEBI:15377"/>
        <dbReference type="ChEBI" id="CHEBI:15378"/>
        <dbReference type="ChEBI" id="CHEBI:43474"/>
        <dbReference type="ChEBI" id="CHEBI:57930"/>
        <dbReference type="ChEBI" id="CHEBI:61557"/>
        <dbReference type="EC" id="3.6.1.15"/>
    </reaction>
    <physiologicalReaction direction="left-to-right" evidence="16">
        <dbReference type="Rhea" id="RHEA:23681"/>
    </physiologicalReaction>
</comment>
<comment type="catalytic activity">
    <reaction evidence="15">
        <text>ATP + H2O = ADP + phosphate + H(+)</text>
        <dbReference type="Rhea" id="RHEA:13065"/>
        <dbReference type="ChEBI" id="CHEBI:15377"/>
        <dbReference type="ChEBI" id="CHEBI:15378"/>
        <dbReference type="ChEBI" id="CHEBI:30616"/>
        <dbReference type="ChEBI" id="CHEBI:43474"/>
        <dbReference type="ChEBI" id="CHEBI:456216"/>
        <dbReference type="EC" id="3.6.4.13"/>
    </reaction>
    <physiologicalReaction direction="left-to-right" evidence="15">
        <dbReference type="Rhea" id="RHEA:13066"/>
    </physiologicalReaction>
</comment>
<dbReference type="GO" id="GO:0003724">
    <property type="term" value="F:RNA helicase activity"/>
    <property type="evidence" value="ECO:0007669"/>
    <property type="project" value="UniProtKB-EC"/>
</dbReference>
<proteinExistence type="inferred from homology"/>
<evidence type="ECO:0000256" key="24">
    <source>
        <dbReference type="PROSITE-ProRule" id="PRU00552"/>
    </source>
</evidence>
<dbReference type="GO" id="GO:0017111">
    <property type="term" value="F:ribonucleoside triphosphate phosphatase activity"/>
    <property type="evidence" value="ECO:0007669"/>
    <property type="project" value="UniProtKB-EC"/>
</dbReference>
<dbReference type="CDD" id="cd17943">
    <property type="entry name" value="DEADc_DDX20"/>
    <property type="match status" value="1"/>
</dbReference>
<dbReference type="GO" id="GO:0003677">
    <property type="term" value="F:DNA binding"/>
    <property type="evidence" value="ECO:0007669"/>
    <property type="project" value="UniProtKB-KW"/>
</dbReference>
<keyword evidence="12" id="KW-0508">mRNA splicing</keyword>
<dbReference type="Pfam" id="PF00270">
    <property type="entry name" value="DEAD"/>
    <property type="match status" value="1"/>
</dbReference>
<feature type="compositionally biased region" description="Low complexity" evidence="26">
    <location>
        <begin position="598"/>
        <end position="615"/>
    </location>
</feature>
<evidence type="ECO:0000256" key="14">
    <source>
        <dbReference type="ARBA" id="ARBA00034306"/>
    </source>
</evidence>
<evidence type="ECO:0000256" key="7">
    <source>
        <dbReference type="ARBA" id="ARBA00022741"/>
    </source>
</evidence>